<gene>
    <name evidence="2" type="ORF">H8E19_00635</name>
</gene>
<dbReference type="GO" id="GO:0042597">
    <property type="term" value="C:periplasmic space"/>
    <property type="evidence" value="ECO:0007669"/>
    <property type="project" value="InterPro"/>
</dbReference>
<dbReference type="CDD" id="cd09916">
    <property type="entry name" value="CpxP_like"/>
    <property type="match status" value="1"/>
</dbReference>
<dbReference type="InterPro" id="IPR012899">
    <property type="entry name" value="LTXXQ"/>
</dbReference>
<feature type="region of interest" description="Disordered" evidence="1">
    <location>
        <begin position="98"/>
        <end position="132"/>
    </location>
</feature>
<protein>
    <submittedName>
        <fullName evidence="2">Spy/CpxP family protein refolding chaperone</fullName>
    </submittedName>
</protein>
<proteinExistence type="predicted"/>
<reference evidence="2 3" key="1">
    <citation type="submission" date="2020-08" db="EMBL/GenBank/DDBJ databases">
        <title>Bridging the membrane lipid divide: bacteria of the FCB group superphylum have the potential to synthesize archaeal ether lipids.</title>
        <authorList>
            <person name="Villanueva L."/>
            <person name="Von Meijenfeldt F.A.B."/>
            <person name="Westbye A.B."/>
            <person name="Yadav S."/>
            <person name="Hopmans E.C."/>
            <person name="Dutilh B.E."/>
            <person name="Sinninghe Damste J.S."/>
        </authorList>
    </citation>
    <scope>NUCLEOTIDE SEQUENCE [LARGE SCALE GENOMIC DNA]</scope>
    <source>
        <strain evidence="2">NIOZ-UU27</strain>
    </source>
</reference>
<comment type="caution">
    <text evidence="2">The sequence shown here is derived from an EMBL/GenBank/DDBJ whole genome shotgun (WGS) entry which is preliminary data.</text>
</comment>
<dbReference type="AlphaFoldDB" id="A0A8J6T1J0"/>
<dbReference type="InterPro" id="IPR025961">
    <property type="entry name" value="Metal_resist"/>
</dbReference>
<evidence type="ECO:0000313" key="2">
    <source>
        <dbReference type="EMBL" id="MBC8175880.1"/>
    </source>
</evidence>
<name>A0A8J6T1J0_9DELT</name>
<accession>A0A8J6T1J0</accession>
<evidence type="ECO:0000313" key="3">
    <source>
        <dbReference type="Proteomes" id="UP000650524"/>
    </source>
</evidence>
<organism evidence="2 3">
    <name type="scientific">Candidatus Desulfacyla euxinica</name>
    <dbReference type="NCBI Taxonomy" id="2841693"/>
    <lineage>
        <taxon>Bacteria</taxon>
        <taxon>Deltaproteobacteria</taxon>
        <taxon>Candidatus Desulfacyla</taxon>
    </lineage>
</organism>
<feature type="non-terminal residue" evidence="2">
    <location>
        <position position="1"/>
    </location>
</feature>
<dbReference type="Gene3D" id="1.20.120.1490">
    <property type="match status" value="1"/>
</dbReference>
<dbReference type="Proteomes" id="UP000650524">
    <property type="component" value="Unassembled WGS sequence"/>
</dbReference>
<dbReference type="Pfam" id="PF13801">
    <property type="entry name" value="Metal_resist"/>
    <property type="match status" value="1"/>
</dbReference>
<dbReference type="EMBL" id="JACNJD010000039">
    <property type="protein sequence ID" value="MBC8175880.1"/>
    <property type="molecule type" value="Genomic_DNA"/>
</dbReference>
<evidence type="ECO:0000256" key="1">
    <source>
        <dbReference type="SAM" id="MobiDB-lite"/>
    </source>
</evidence>
<sequence>EGWRGAPAALASLNLTAEQSEKIRALRESCLKEITPIRAQLLSKRAEQRLLWIQTKLDPDKIRATQKEVRDLKGQMQEKRTDCRLAFRNILTPEQTSKLLAQGIGRGKGHHRWGDRGKYRGSGRGQGCPWQN</sequence>